<evidence type="ECO:0000313" key="4">
    <source>
        <dbReference type="EMBL" id="ASO21715.1"/>
    </source>
</evidence>
<dbReference type="GO" id="GO:0006754">
    <property type="term" value="P:ATP biosynthetic process"/>
    <property type="evidence" value="ECO:0007669"/>
    <property type="project" value="TreeGrafter"/>
</dbReference>
<dbReference type="Pfam" id="PF00293">
    <property type="entry name" value="NUDIX"/>
    <property type="match status" value="1"/>
</dbReference>
<evidence type="ECO:0000256" key="2">
    <source>
        <dbReference type="SAM" id="MobiDB-lite"/>
    </source>
</evidence>
<keyword evidence="1" id="KW-0378">Hydrolase</keyword>
<dbReference type="InterPro" id="IPR000086">
    <property type="entry name" value="NUDIX_hydrolase_dom"/>
</dbReference>
<organism evidence="4 5">
    <name type="scientific">Actinoalloteichus hoggarensis</name>
    <dbReference type="NCBI Taxonomy" id="1470176"/>
    <lineage>
        <taxon>Bacteria</taxon>
        <taxon>Bacillati</taxon>
        <taxon>Actinomycetota</taxon>
        <taxon>Actinomycetes</taxon>
        <taxon>Pseudonocardiales</taxon>
        <taxon>Pseudonocardiaceae</taxon>
        <taxon>Actinoalloteichus</taxon>
    </lineage>
</organism>
<dbReference type="SUPFAM" id="SSF55811">
    <property type="entry name" value="Nudix"/>
    <property type="match status" value="1"/>
</dbReference>
<keyword evidence="5" id="KW-1185">Reference proteome</keyword>
<gene>
    <name evidence="4" type="ORF">AHOG_20490</name>
</gene>
<feature type="domain" description="Nudix hydrolase" evidence="3">
    <location>
        <begin position="23"/>
        <end position="172"/>
    </location>
</feature>
<evidence type="ECO:0000256" key="1">
    <source>
        <dbReference type="ARBA" id="ARBA00022801"/>
    </source>
</evidence>
<dbReference type="GO" id="GO:0006167">
    <property type="term" value="P:AMP biosynthetic process"/>
    <property type="evidence" value="ECO:0007669"/>
    <property type="project" value="TreeGrafter"/>
</dbReference>
<dbReference type="PANTHER" id="PTHR21340:SF7">
    <property type="entry name" value="NUDIX HYDROLASE DOMAIN-CONTAINING PROTEIN"/>
    <property type="match status" value="1"/>
</dbReference>
<dbReference type="AlphaFoldDB" id="A0A221W760"/>
<protein>
    <submittedName>
        <fullName evidence="4">NUDIX domain protein</fullName>
    </submittedName>
</protein>
<dbReference type="KEGG" id="ahg:AHOG_20490"/>
<dbReference type="InterPro" id="IPR051325">
    <property type="entry name" value="Nudix_hydrolase_domain"/>
</dbReference>
<dbReference type="Gene3D" id="3.90.79.10">
    <property type="entry name" value="Nucleoside Triphosphate Pyrophosphohydrolase"/>
    <property type="match status" value="1"/>
</dbReference>
<dbReference type="PROSITE" id="PS51462">
    <property type="entry name" value="NUDIX"/>
    <property type="match status" value="1"/>
</dbReference>
<evidence type="ECO:0000259" key="3">
    <source>
        <dbReference type="PROSITE" id="PS51462"/>
    </source>
</evidence>
<feature type="region of interest" description="Disordered" evidence="2">
    <location>
        <begin position="1"/>
        <end position="22"/>
    </location>
</feature>
<dbReference type="CDD" id="cd04662">
    <property type="entry name" value="NUDIX_Hydrolase"/>
    <property type="match status" value="1"/>
</dbReference>
<dbReference type="InterPro" id="IPR015797">
    <property type="entry name" value="NUDIX_hydrolase-like_dom_sf"/>
</dbReference>
<dbReference type="PANTHER" id="PTHR21340">
    <property type="entry name" value="DIADENOSINE 5,5-P1,P4-TETRAPHOSPHATE PYROPHOSPHOHYDROLASE MUTT"/>
    <property type="match status" value="1"/>
</dbReference>
<proteinExistence type="predicted"/>
<dbReference type="GO" id="GO:0004081">
    <property type="term" value="F:bis(5'-nucleosyl)-tetraphosphatase (asymmetrical) activity"/>
    <property type="evidence" value="ECO:0007669"/>
    <property type="project" value="TreeGrafter"/>
</dbReference>
<dbReference type="PROSITE" id="PS00893">
    <property type="entry name" value="NUDIX_BOX"/>
    <property type="match status" value="1"/>
</dbReference>
<feature type="compositionally biased region" description="Basic and acidic residues" evidence="2">
    <location>
        <begin position="11"/>
        <end position="22"/>
    </location>
</feature>
<dbReference type="InterPro" id="IPR020084">
    <property type="entry name" value="NUDIX_hydrolase_CS"/>
</dbReference>
<evidence type="ECO:0000313" key="5">
    <source>
        <dbReference type="Proteomes" id="UP000204221"/>
    </source>
</evidence>
<sequence>MSGTRPSSAARPDDAERRLDEMTGRRSAGLLLFRAPGPHVEVLLAHPGGPFWARRDAGAWSLPKGEYSPEEAPEDAARREFLEELGLPVPEGPLLPLGDVRQSGGKVVTAWAVQGDLDPDRVTPGTFELEWPPRSGRVRRFPEIDRVGWFGLVAAAERIVSGQRPFLDRLAERLRP</sequence>
<name>A0A221W760_9PSEU</name>
<dbReference type="Proteomes" id="UP000204221">
    <property type="component" value="Chromosome"/>
</dbReference>
<dbReference type="EMBL" id="CP022521">
    <property type="protein sequence ID" value="ASO21715.1"/>
    <property type="molecule type" value="Genomic_DNA"/>
</dbReference>
<reference evidence="4 5" key="1">
    <citation type="submission" date="2017-07" db="EMBL/GenBank/DDBJ databases">
        <title>Complete genome sequence of Actinoalloteichus hoggarensis DSM 45943, type strain of Actinoalloteichus hoggarensis.</title>
        <authorList>
            <person name="Ruckert C."/>
            <person name="Nouioui I."/>
            <person name="Willmese J."/>
            <person name="van Wezel G."/>
            <person name="Klenk H.-P."/>
            <person name="Kalinowski J."/>
            <person name="Zotchev S.B."/>
        </authorList>
    </citation>
    <scope>NUCLEOTIDE SEQUENCE [LARGE SCALE GENOMIC DNA]</scope>
    <source>
        <strain evidence="4 5">DSM 45943</strain>
    </source>
</reference>
<accession>A0A221W760</accession>